<dbReference type="PROSITE" id="PS00301">
    <property type="entry name" value="G_TR_1"/>
    <property type="match status" value="1"/>
</dbReference>
<dbReference type="AlphaFoldDB" id="G3B222"/>
<dbReference type="InterPro" id="IPR027417">
    <property type="entry name" value="P-loop_NTPase"/>
</dbReference>
<dbReference type="InterPro" id="IPR005225">
    <property type="entry name" value="Small_GTP-bd"/>
</dbReference>
<dbReference type="CDD" id="cd03713">
    <property type="entry name" value="EFG_mtEFG_C"/>
    <property type="match status" value="1"/>
</dbReference>
<dbReference type="InterPro" id="IPR041095">
    <property type="entry name" value="EFG_II"/>
</dbReference>
<comment type="similarity">
    <text evidence="5">Belongs to the TRAFAC class translation factor GTPase superfamily. Classic translation factor GTPase family. EF-G/EF-2 subfamily.</text>
</comment>
<dbReference type="InterPro" id="IPR031157">
    <property type="entry name" value="G_TR_CS"/>
</dbReference>
<comment type="function">
    <text evidence="5">Mitochondrial GTPase that mediates the disassembly of ribosomes from messenger RNA at the termination of mitochondrial protein biosynthesis. Not involved in the GTP-dependent ribosomal translocation step during translation elongation.</text>
</comment>
<proteinExistence type="inferred from homology"/>
<dbReference type="CDD" id="cd16262">
    <property type="entry name" value="EFG_III"/>
    <property type="match status" value="1"/>
</dbReference>
<dbReference type="InterPro" id="IPR009022">
    <property type="entry name" value="EFG_III"/>
</dbReference>
<dbReference type="InterPro" id="IPR009000">
    <property type="entry name" value="Transl_B-barrel_sf"/>
</dbReference>
<dbReference type="InterPro" id="IPR000640">
    <property type="entry name" value="EFG_V-like"/>
</dbReference>
<dbReference type="Gene3D" id="3.30.70.240">
    <property type="match status" value="1"/>
</dbReference>
<feature type="binding site" evidence="5">
    <location>
        <begin position="39"/>
        <end position="46"/>
    </location>
    <ligand>
        <name>GTP</name>
        <dbReference type="ChEBI" id="CHEBI:37565"/>
    </ligand>
</feature>
<evidence type="ECO:0000256" key="5">
    <source>
        <dbReference type="HAMAP-Rule" id="MF_03059"/>
    </source>
</evidence>
<dbReference type="OrthoDB" id="198619at2759"/>
<dbReference type="GO" id="GO:0003924">
    <property type="term" value="F:GTPase activity"/>
    <property type="evidence" value="ECO:0007669"/>
    <property type="project" value="UniProtKB-UniRule"/>
</dbReference>
<organism evidence="8">
    <name type="scientific">Candida tenuis (strain ATCC 10573 / BCRC 21748 / CBS 615 / JCM 9827 / NBRC 10315 / NRRL Y-1498 / VKM Y-70)</name>
    <name type="common">Yeast</name>
    <name type="synonym">Yamadazyma tenuis</name>
    <dbReference type="NCBI Taxonomy" id="590646"/>
    <lineage>
        <taxon>Eukaryota</taxon>
        <taxon>Fungi</taxon>
        <taxon>Dikarya</taxon>
        <taxon>Ascomycota</taxon>
        <taxon>Saccharomycotina</taxon>
        <taxon>Pichiomycetes</taxon>
        <taxon>Debaryomycetaceae</taxon>
        <taxon>Yamadazyma</taxon>
    </lineage>
</organism>
<dbReference type="Gene3D" id="2.40.30.10">
    <property type="entry name" value="Translation factors"/>
    <property type="match status" value="1"/>
</dbReference>
<keyword evidence="4 5" id="KW-0342">GTP-binding</keyword>
<dbReference type="RefSeq" id="XP_006685394.1">
    <property type="nucleotide sequence ID" value="XM_006685331.1"/>
</dbReference>
<dbReference type="Pfam" id="PF14492">
    <property type="entry name" value="EFG_III"/>
    <property type="match status" value="1"/>
</dbReference>
<dbReference type="Gene3D" id="3.40.50.300">
    <property type="entry name" value="P-loop containing nucleotide triphosphate hydrolases"/>
    <property type="match status" value="1"/>
</dbReference>
<dbReference type="SUPFAM" id="SSF50447">
    <property type="entry name" value="Translation proteins"/>
    <property type="match status" value="1"/>
</dbReference>
<keyword evidence="8" id="KW-1185">Reference proteome</keyword>
<dbReference type="InterPro" id="IPR035647">
    <property type="entry name" value="EFG_III/V"/>
</dbReference>
<evidence type="ECO:0000259" key="6">
    <source>
        <dbReference type="PROSITE" id="PS51722"/>
    </source>
</evidence>
<accession>G3B222</accession>
<dbReference type="NCBIfam" id="TIGR00231">
    <property type="entry name" value="small_GTP"/>
    <property type="match status" value="1"/>
</dbReference>
<keyword evidence="2 5" id="KW-0648">Protein biosynthesis</keyword>
<evidence type="ECO:0000313" key="8">
    <source>
        <dbReference type="Proteomes" id="UP000000707"/>
    </source>
</evidence>
<dbReference type="InterPro" id="IPR000795">
    <property type="entry name" value="T_Tr_GTP-bd_dom"/>
</dbReference>
<dbReference type="PANTHER" id="PTHR43261:SF1">
    <property type="entry name" value="RIBOSOME-RELEASING FACTOR 2, MITOCHONDRIAL"/>
    <property type="match status" value="1"/>
</dbReference>
<reference evidence="7 8" key="1">
    <citation type="journal article" date="2011" name="Proc. Natl. Acad. Sci. U.S.A.">
        <title>Comparative genomics of xylose-fermenting fungi for enhanced biofuel production.</title>
        <authorList>
            <person name="Wohlbach D.J."/>
            <person name="Kuo A."/>
            <person name="Sato T.K."/>
            <person name="Potts K.M."/>
            <person name="Salamov A.A."/>
            <person name="LaButti K.M."/>
            <person name="Sun H."/>
            <person name="Clum A."/>
            <person name="Pangilinan J.L."/>
            <person name="Lindquist E.A."/>
            <person name="Lucas S."/>
            <person name="Lapidus A."/>
            <person name="Jin M."/>
            <person name="Gunawan C."/>
            <person name="Balan V."/>
            <person name="Dale B.E."/>
            <person name="Jeffries T.W."/>
            <person name="Zinkel R."/>
            <person name="Barry K.W."/>
            <person name="Grigoriev I.V."/>
            <person name="Gasch A.P."/>
        </authorList>
    </citation>
    <scope>NUCLEOTIDE SEQUENCE [LARGE SCALE GENOMIC DNA]</scope>
    <source>
        <strain evidence="8">ATCC 10573 / BCRC 21748 / CBS 615 / JCM 9827 / NBRC 10315 / NRRL Y-1498 / VKM Y-70</strain>
    </source>
</reference>
<dbReference type="GO" id="GO:0005525">
    <property type="term" value="F:GTP binding"/>
    <property type="evidence" value="ECO:0007669"/>
    <property type="project" value="UniProtKB-UniRule"/>
</dbReference>
<gene>
    <name evidence="5" type="primary">MEF2</name>
    <name evidence="7" type="ORF">CANTEDRAFT_120261</name>
</gene>
<dbReference type="HAMAP" id="MF_03059">
    <property type="entry name" value="mEF_G_2"/>
    <property type="match status" value="1"/>
</dbReference>
<feature type="binding site" evidence="5">
    <location>
        <begin position="103"/>
        <end position="107"/>
    </location>
    <ligand>
        <name>GTP</name>
        <dbReference type="ChEBI" id="CHEBI:37565"/>
    </ligand>
</feature>
<dbReference type="Pfam" id="PF03144">
    <property type="entry name" value="GTP_EFTU_D2"/>
    <property type="match status" value="1"/>
</dbReference>
<name>G3B222_CANTC</name>
<dbReference type="FunFam" id="3.40.50.300:FF:000514">
    <property type="entry name" value="Ribosome-releasing factor 2, mitochondrial"/>
    <property type="match status" value="1"/>
</dbReference>
<evidence type="ECO:0000313" key="7">
    <source>
        <dbReference type="EMBL" id="EGV64588.1"/>
    </source>
</evidence>
<sequence length="833" mass="93529">MIRFGVSSCKRAFSTTIILRNEKFNSIPIKRTRDIGIIAHIDAGKTTTTERILFFSGKTKRIGNVDQGDTVTDYLESERQRGITIQSAAITIPWNNNKINIIDTPGHADFTFEVVRSLRVLDGAVTILDAVEGVEAQTEKVWKQAQELELPKIAFINKMDREGAGFSRTVKEVVEKLQTRVVLCTLPYFEDRKDNVPEFKGVVDVINQKLLVWDLENDPNGRKISVLDASERPQILESIHKARESMIETLGEFDDAIIDAFLEHDENCMAISGSLINEAIRAACISNDVTPVFCGSAFKNIGVQPLMDGITNYLPSPLQIQLPQLTSHRRATKTKKSNKQKKDFQENVEVPVKMDSNLGIVINNNPSLTVALAFKVITDKIRGVMIFFRVYSGKLTTNTTFINTRTGKKHTVRNLLLMHGDEPEPVQAISSGNIGVIAGNEEIITGDTLVSHGSATTKSFSDLEMNLKLMPIDIPPPLFNSSIEPLTAGDERYMNQCIQSLLREDPSLTVFQDEELGQTIISGMGELHLEIVRERLVNDMKAKVKLRDVAVSYKETITKPNYQVIKVEDDESKVNIEITLDTFEGESSESVFAEEEGAELLDQDNNIVIFEPLATPEYMFSAIDERRWKSEYSLENLQDAIVQGLQIGLQIGGPILGFSLHSTVIRIKRWDFPVDDKSVNISRLLDITRRAVMKSIAELDPQAFTLLEPLMETKVYITSDKLGDVTHDLTQRCQANILSIEDEGTDNVEKINWAIQEAQKIYLPEDYTMKKSSESADIKNKKIVVAETPLREMVGYLSKLRSITKGRSTFDMTYLGMRRVVKARLNGIIKEFS</sequence>
<dbReference type="HOGENOM" id="CLU_002794_4_1_1"/>
<dbReference type="SUPFAM" id="SSF52540">
    <property type="entry name" value="P-loop containing nucleoside triphosphate hydrolases"/>
    <property type="match status" value="1"/>
</dbReference>
<dbReference type="Proteomes" id="UP000000707">
    <property type="component" value="Unassembled WGS sequence"/>
</dbReference>
<dbReference type="Pfam" id="PF00679">
    <property type="entry name" value="EFG_C"/>
    <property type="match status" value="1"/>
</dbReference>
<dbReference type="InterPro" id="IPR035649">
    <property type="entry name" value="EFG_V"/>
</dbReference>
<dbReference type="EMBL" id="GL996515">
    <property type="protein sequence ID" value="EGV64588.1"/>
    <property type="molecule type" value="Genomic_DNA"/>
</dbReference>
<dbReference type="eggNOG" id="KOG0465">
    <property type="taxonomic scope" value="Eukaryota"/>
</dbReference>
<dbReference type="GO" id="GO:0005759">
    <property type="term" value="C:mitochondrial matrix"/>
    <property type="evidence" value="ECO:0007669"/>
    <property type="project" value="UniProtKB-ARBA"/>
</dbReference>
<dbReference type="Pfam" id="PF00009">
    <property type="entry name" value="GTP_EFTU"/>
    <property type="match status" value="1"/>
</dbReference>
<evidence type="ECO:0000256" key="1">
    <source>
        <dbReference type="ARBA" id="ARBA00022741"/>
    </source>
</evidence>
<dbReference type="STRING" id="590646.G3B222"/>
<comment type="subcellular location">
    <subcellularLocation>
        <location evidence="5">Mitochondrion</location>
    </subcellularLocation>
</comment>
<dbReference type="PRINTS" id="PR00315">
    <property type="entry name" value="ELONGATNFCT"/>
</dbReference>
<dbReference type="InterPro" id="IPR004161">
    <property type="entry name" value="EFTu-like_2"/>
</dbReference>
<evidence type="ECO:0000256" key="4">
    <source>
        <dbReference type="ARBA" id="ARBA00023134"/>
    </source>
</evidence>
<dbReference type="PANTHER" id="PTHR43261">
    <property type="entry name" value="TRANSLATION ELONGATION FACTOR G-RELATED"/>
    <property type="match status" value="1"/>
</dbReference>
<dbReference type="GO" id="GO:0032790">
    <property type="term" value="P:ribosome disassembly"/>
    <property type="evidence" value="ECO:0007669"/>
    <property type="project" value="UniProtKB-UniRule"/>
</dbReference>
<dbReference type="Gene3D" id="3.30.70.870">
    <property type="entry name" value="Elongation Factor G (Translational Gtpase), domain 3"/>
    <property type="match status" value="1"/>
</dbReference>
<protein>
    <recommendedName>
        <fullName evidence="5">Ribosome-releasing factor 2, mitochondrial</fullName>
        <shortName evidence="5">RRF2mt</shortName>
    </recommendedName>
    <alternativeName>
        <fullName evidence="5">Elongation factor G 2, mitochondrial</fullName>
        <shortName evidence="5">EF-G2mt</shortName>
        <shortName evidence="5">mEF-G 2</shortName>
    </alternativeName>
</protein>
<dbReference type="InterPro" id="IPR030851">
    <property type="entry name" value="EFG2"/>
</dbReference>
<evidence type="ECO:0000256" key="2">
    <source>
        <dbReference type="ARBA" id="ARBA00022917"/>
    </source>
</evidence>
<dbReference type="CDD" id="cd01886">
    <property type="entry name" value="EF-G"/>
    <property type="match status" value="1"/>
</dbReference>
<feature type="domain" description="Tr-type G" evidence="6">
    <location>
        <begin position="30"/>
        <end position="318"/>
    </location>
</feature>
<feature type="binding site" evidence="5">
    <location>
        <begin position="157"/>
        <end position="160"/>
    </location>
    <ligand>
        <name>GTP</name>
        <dbReference type="ChEBI" id="CHEBI:37565"/>
    </ligand>
</feature>
<keyword evidence="3 5" id="KW-0496">Mitochondrion</keyword>
<dbReference type="PROSITE" id="PS51722">
    <property type="entry name" value="G_TR_2"/>
    <property type="match status" value="1"/>
</dbReference>
<dbReference type="GeneID" id="18248764"/>
<keyword evidence="1 5" id="KW-0547">Nucleotide-binding</keyword>
<dbReference type="KEGG" id="cten:18248764"/>
<dbReference type="SUPFAM" id="SSF54980">
    <property type="entry name" value="EF-G C-terminal domain-like"/>
    <property type="match status" value="2"/>
</dbReference>
<dbReference type="GO" id="GO:0032543">
    <property type="term" value="P:mitochondrial translation"/>
    <property type="evidence" value="ECO:0007669"/>
    <property type="project" value="UniProtKB-UniRule"/>
</dbReference>
<dbReference type="SMART" id="SM00838">
    <property type="entry name" value="EFG_C"/>
    <property type="match status" value="1"/>
</dbReference>
<evidence type="ECO:0000256" key="3">
    <source>
        <dbReference type="ARBA" id="ARBA00023128"/>
    </source>
</evidence>